<reference evidence="1 2" key="3">
    <citation type="journal article" date="2013" name="Rice">
        <title>Improvement of the Oryza sativa Nipponbare reference genome using next generation sequence and optical map data.</title>
        <authorList>
            <person name="Kawahara Y."/>
            <person name="de la Bastide M."/>
            <person name="Hamilton J.P."/>
            <person name="Kanamori H."/>
            <person name="McCombie W.R."/>
            <person name="Ouyang S."/>
            <person name="Schwartz D.C."/>
            <person name="Tanaka T."/>
            <person name="Wu J."/>
            <person name="Zhou S."/>
            <person name="Childs K.L."/>
            <person name="Davidson R.M."/>
            <person name="Lin H."/>
            <person name="Quesada-Ocampo L."/>
            <person name="Vaillancourt B."/>
            <person name="Sakai H."/>
            <person name="Lee S.S."/>
            <person name="Kim J."/>
            <person name="Numa H."/>
            <person name="Itoh T."/>
            <person name="Buell C.R."/>
            <person name="Matsumoto T."/>
        </authorList>
    </citation>
    <scope>NUCLEOTIDE SEQUENCE [LARGE SCALE GENOMIC DNA]</scope>
    <source>
        <strain evidence="2">cv. Nipponbare</strain>
    </source>
</reference>
<name>A0A0P0XE10_ORYSJ</name>
<proteinExistence type="predicted"/>
<reference evidence="2" key="1">
    <citation type="journal article" date="2005" name="Nature">
        <title>The map-based sequence of the rice genome.</title>
        <authorList>
            <consortium name="International rice genome sequencing project (IRGSP)"/>
            <person name="Matsumoto T."/>
            <person name="Wu J."/>
            <person name="Kanamori H."/>
            <person name="Katayose Y."/>
            <person name="Fujisawa M."/>
            <person name="Namiki N."/>
            <person name="Mizuno H."/>
            <person name="Yamamoto K."/>
            <person name="Antonio B.A."/>
            <person name="Baba T."/>
            <person name="Sakata K."/>
            <person name="Nagamura Y."/>
            <person name="Aoki H."/>
            <person name="Arikawa K."/>
            <person name="Arita K."/>
            <person name="Bito T."/>
            <person name="Chiden Y."/>
            <person name="Fujitsuka N."/>
            <person name="Fukunaka R."/>
            <person name="Hamada M."/>
            <person name="Harada C."/>
            <person name="Hayashi A."/>
            <person name="Hijishita S."/>
            <person name="Honda M."/>
            <person name="Hosokawa S."/>
            <person name="Ichikawa Y."/>
            <person name="Idonuma A."/>
            <person name="Iijima M."/>
            <person name="Ikeda M."/>
            <person name="Ikeno M."/>
            <person name="Ito K."/>
            <person name="Ito S."/>
            <person name="Ito T."/>
            <person name="Ito Y."/>
            <person name="Ito Y."/>
            <person name="Iwabuchi A."/>
            <person name="Kamiya K."/>
            <person name="Karasawa W."/>
            <person name="Kurita K."/>
            <person name="Katagiri S."/>
            <person name="Kikuta A."/>
            <person name="Kobayashi H."/>
            <person name="Kobayashi N."/>
            <person name="Machita K."/>
            <person name="Maehara T."/>
            <person name="Masukawa M."/>
            <person name="Mizubayashi T."/>
            <person name="Mukai Y."/>
            <person name="Nagasaki H."/>
            <person name="Nagata Y."/>
            <person name="Naito S."/>
            <person name="Nakashima M."/>
            <person name="Nakama Y."/>
            <person name="Nakamichi Y."/>
            <person name="Nakamura M."/>
            <person name="Meguro A."/>
            <person name="Negishi M."/>
            <person name="Ohta I."/>
            <person name="Ohta T."/>
            <person name="Okamoto M."/>
            <person name="Ono N."/>
            <person name="Saji S."/>
            <person name="Sakaguchi M."/>
            <person name="Sakai K."/>
            <person name="Shibata M."/>
            <person name="Shimokawa T."/>
            <person name="Song J."/>
            <person name="Takazaki Y."/>
            <person name="Terasawa K."/>
            <person name="Tsugane M."/>
            <person name="Tsuji K."/>
            <person name="Ueda S."/>
            <person name="Waki K."/>
            <person name="Yamagata H."/>
            <person name="Yamamoto M."/>
            <person name="Yamamoto S."/>
            <person name="Yamane H."/>
            <person name="Yoshiki S."/>
            <person name="Yoshihara R."/>
            <person name="Yukawa K."/>
            <person name="Zhong H."/>
            <person name="Yano M."/>
            <person name="Yuan Q."/>
            <person name="Ouyang S."/>
            <person name="Liu J."/>
            <person name="Jones K.M."/>
            <person name="Gansberger K."/>
            <person name="Moffat K."/>
            <person name="Hill J."/>
            <person name="Bera J."/>
            <person name="Fadrosh D."/>
            <person name="Jin S."/>
            <person name="Johri S."/>
            <person name="Kim M."/>
            <person name="Overton L."/>
            <person name="Reardon M."/>
            <person name="Tsitrin T."/>
            <person name="Vuong H."/>
            <person name="Weaver B."/>
            <person name="Ciecko A."/>
            <person name="Tallon L."/>
            <person name="Jackson J."/>
            <person name="Pai G."/>
            <person name="Aken S.V."/>
            <person name="Utterback T."/>
            <person name="Reidmuller S."/>
            <person name="Feldblyum T."/>
            <person name="Hsiao J."/>
            <person name="Zismann V."/>
            <person name="Iobst S."/>
            <person name="de Vazeille A.R."/>
            <person name="Buell C.R."/>
            <person name="Ying K."/>
            <person name="Li Y."/>
            <person name="Lu T."/>
            <person name="Huang Y."/>
            <person name="Zhao Q."/>
            <person name="Feng Q."/>
            <person name="Zhang L."/>
            <person name="Zhu J."/>
            <person name="Weng Q."/>
            <person name="Mu J."/>
            <person name="Lu Y."/>
            <person name="Fan D."/>
            <person name="Liu Y."/>
            <person name="Guan J."/>
            <person name="Zhang Y."/>
            <person name="Yu S."/>
            <person name="Liu X."/>
            <person name="Zhang Y."/>
            <person name="Hong G."/>
            <person name="Han B."/>
            <person name="Choisne N."/>
            <person name="Demange N."/>
            <person name="Orjeda G."/>
            <person name="Samain S."/>
            <person name="Cattolico L."/>
            <person name="Pelletier E."/>
            <person name="Couloux A."/>
            <person name="Segurens B."/>
            <person name="Wincker P."/>
            <person name="D'Hont A."/>
            <person name="Scarpelli C."/>
            <person name="Weissenbach J."/>
            <person name="Salanoubat M."/>
            <person name="Quetier F."/>
            <person name="Yu Y."/>
            <person name="Kim H.R."/>
            <person name="Rambo T."/>
            <person name="Currie J."/>
            <person name="Collura K."/>
            <person name="Luo M."/>
            <person name="Yang T."/>
            <person name="Ammiraju J.S.S."/>
            <person name="Engler F."/>
            <person name="Soderlund C."/>
            <person name="Wing R.A."/>
            <person name="Palmer L.E."/>
            <person name="de la Bastide M."/>
            <person name="Spiegel L."/>
            <person name="Nascimento L."/>
            <person name="Zutavern T."/>
            <person name="O'Shaughnessy A."/>
            <person name="Dike S."/>
            <person name="Dedhia N."/>
            <person name="Preston R."/>
            <person name="Balija V."/>
            <person name="McCombie W.R."/>
            <person name="Chow T."/>
            <person name="Chen H."/>
            <person name="Chung M."/>
            <person name="Chen C."/>
            <person name="Shaw J."/>
            <person name="Wu H."/>
            <person name="Hsiao K."/>
            <person name="Chao Y."/>
            <person name="Chu M."/>
            <person name="Cheng C."/>
            <person name="Hour A."/>
            <person name="Lee P."/>
            <person name="Lin S."/>
            <person name="Lin Y."/>
            <person name="Liou J."/>
            <person name="Liu S."/>
            <person name="Hsing Y."/>
            <person name="Raghuvanshi S."/>
            <person name="Mohanty A."/>
            <person name="Bharti A.K."/>
            <person name="Gaur A."/>
            <person name="Gupta V."/>
            <person name="Kumar D."/>
            <person name="Ravi V."/>
            <person name="Vij S."/>
            <person name="Kapur A."/>
            <person name="Khurana P."/>
            <person name="Khurana P."/>
            <person name="Khurana J.P."/>
            <person name="Tyagi A.K."/>
            <person name="Gaikwad K."/>
            <person name="Singh A."/>
            <person name="Dalal V."/>
            <person name="Srivastava S."/>
            <person name="Dixit A."/>
            <person name="Pal A.K."/>
            <person name="Ghazi I.A."/>
            <person name="Yadav M."/>
            <person name="Pandit A."/>
            <person name="Bhargava A."/>
            <person name="Sureshbabu K."/>
            <person name="Batra K."/>
            <person name="Sharma T.R."/>
            <person name="Mohapatra T."/>
            <person name="Singh N.K."/>
            <person name="Messing J."/>
            <person name="Nelson A.B."/>
            <person name="Fuks G."/>
            <person name="Kavchok S."/>
            <person name="Keizer G."/>
            <person name="Linton E."/>
            <person name="Llaca V."/>
            <person name="Song R."/>
            <person name="Tanyolac B."/>
            <person name="Young S."/>
            <person name="Ho-Il K."/>
            <person name="Hahn J.H."/>
            <person name="Sangsakoo G."/>
            <person name="Vanavichit A."/>
            <person name="de Mattos Luiz.A.T."/>
            <person name="Zimmer P.D."/>
            <person name="Malone G."/>
            <person name="Dellagostin O."/>
            <person name="de Oliveira A.C."/>
            <person name="Bevan M."/>
            <person name="Bancroft I."/>
            <person name="Minx P."/>
            <person name="Cordum H."/>
            <person name="Wilson R."/>
            <person name="Cheng Z."/>
            <person name="Jin W."/>
            <person name="Jiang J."/>
            <person name="Leong S.A."/>
            <person name="Iwama H."/>
            <person name="Gojobori T."/>
            <person name="Itoh T."/>
            <person name="Niimura Y."/>
            <person name="Fujii Y."/>
            <person name="Habara T."/>
            <person name="Sakai H."/>
            <person name="Sato Y."/>
            <person name="Wilson G."/>
            <person name="Kumar K."/>
            <person name="McCouch S."/>
            <person name="Juretic N."/>
            <person name="Hoen D."/>
            <person name="Wright S."/>
            <person name="Bruskiewich R."/>
            <person name="Bureau T."/>
            <person name="Miyao A."/>
            <person name="Hirochika H."/>
            <person name="Nishikawa T."/>
            <person name="Kadowaki K."/>
            <person name="Sugiura M."/>
            <person name="Burr B."/>
            <person name="Sasaki T."/>
        </authorList>
    </citation>
    <scope>NUCLEOTIDE SEQUENCE [LARGE SCALE GENOMIC DNA]</scope>
    <source>
        <strain evidence="2">cv. Nipponbare</strain>
    </source>
</reference>
<evidence type="ECO:0000313" key="2">
    <source>
        <dbReference type="Proteomes" id="UP000059680"/>
    </source>
</evidence>
<gene>
    <name evidence="1" type="ordered locus">Os08g0292750</name>
    <name evidence="1" type="ORF">OSNPB_080292750</name>
</gene>
<accession>A0A0P0XE10</accession>
<dbReference type="InParanoid" id="A0A0P0XE10"/>
<dbReference type="EMBL" id="AP014964">
    <property type="protein sequence ID" value="BAT04767.1"/>
    <property type="molecule type" value="Genomic_DNA"/>
</dbReference>
<dbReference type="PaxDb" id="39947-A0A0P0XE10"/>
<organism evidence="1 2">
    <name type="scientific">Oryza sativa subsp. japonica</name>
    <name type="common">Rice</name>
    <dbReference type="NCBI Taxonomy" id="39947"/>
    <lineage>
        <taxon>Eukaryota</taxon>
        <taxon>Viridiplantae</taxon>
        <taxon>Streptophyta</taxon>
        <taxon>Embryophyta</taxon>
        <taxon>Tracheophyta</taxon>
        <taxon>Spermatophyta</taxon>
        <taxon>Magnoliopsida</taxon>
        <taxon>Liliopsida</taxon>
        <taxon>Poales</taxon>
        <taxon>Poaceae</taxon>
        <taxon>BOP clade</taxon>
        <taxon>Oryzoideae</taxon>
        <taxon>Oryzeae</taxon>
        <taxon>Oryzinae</taxon>
        <taxon>Oryza</taxon>
        <taxon>Oryza sativa</taxon>
    </lineage>
</organism>
<evidence type="ECO:0000313" key="1">
    <source>
        <dbReference type="EMBL" id="BAT04767.1"/>
    </source>
</evidence>
<protein>
    <submittedName>
        <fullName evidence="1">Os08g0292750 protein</fullName>
    </submittedName>
</protein>
<reference evidence="1 2" key="2">
    <citation type="journal article" date="2013" name="Plant Cell Physiol.">
        <title>Rice Annotation Project Database (RAP-DB): an integrative and interactive database for rice genomics.</title>
        <authorList>
            <person name="Sakai H."/>
            <person name="Lee S.S."/>
            <person name="Tanaka T."/>
            <person name="Numa H."/>
            <person name="Kim J."/>
            <person name="Kawahara Y."/>
            <person name="Wakimoto H."/>
            <person name="Yang C.C."/>
            <person name="Iwamoto M."/>
            <person name="Abe T."/>
            <person name="Yamada Y."/>
            <person name="Muto A."/>
            <person name="Inokuchi H."/>
            <person name="Ikemura T."/>
            <person name="Matsumoto T."/>
            <person name="Sasaki T."/>
            <person name="Itoh T."/>
        </authorList>
    </citation>
    <scope>NUCLEOTIDE SEQUENCE [LARGE SCALE GENOMIC DNA]</scope>
    <source>
        <strain evidence="2">cv. Nipponbare</strain>
    </source>
</reference>
<sequence>MRCSGWCIAIEYQSCDHYSLELAARQTLTGMGASVFHETLRSVRNAPGFAVAASLQASLVAIRYGMARFAPALAHAAPQRSETSIPWWSVYHQGREEEL</sequence>
<dbReference type="AlphaFoldDB" id="A0A0P0XE10"/>
<dbReference type="Proteomes" id="UP000059680">
    <property type="component" value="Chromosome 8"/>
</dbReference>
<keyword evidence="2" id="KW-1185">Reference proteome</keyword>